<keyword evidence="4" id="KW-1185">Reference proteome</keyword>
<accession>A0ABD0JU05</accession>
<evidence type="ECO:0000256" key="2">
    <source>
        <dbReference type="SAM" id="MobiDB-lite"/>
    </source>
</evidence>
<feature type="compositionally biased region" description="Basic and acidic residues" evidence="2">
    <location>
        <begin position="19"/>
        <end position="28"/>
    </location>
</feature>
<evidence type="ECO:0000313" key="4">
    <source>
        <dbReference type="Proteomes" id="UP001519460"/>
    </source>
</evidence>
<sequence>MIRTAAHAKSTTSSGSEAPDQHFRDGKPTKQYPHPTPYEGTPVVRCRQRKRVVPSDGKPAEQRPCTQSRQRKRGPIEEIASCASAKRQKAGGTKGDADQSSEGSRLLAAAARIQTLEDRIRQLEEANKVPQAENACLRTLVHHVNEPRLDMRRMDPAEMSDFKIEIDMAEEPIL</sequence>
<dbReference type="Proteomes" id="UP001519460">
    <property type="component" value="Unassembled WGS sequence"/>
</dbReference>
<proteinExistence type="predicted"/>
<dbReference type="AlphaFoldDB" id="A0ABD0JU05"/>
<evidence type="ECO:0000256" key="1">
    <source>
        <dbReference type="SAM" id="Coils"/>
    </source>
</evidence>
<evidence type="ECO:0000313" key="3">
    <source>
        <dbReference type="EMBL" id="KAK7478149.1"/>
    </source>
</evidence>
<comment type="caution">
    <text evidence="3">The sequence shown here is derived from an EMBL/GenBank/DDBJ whole genome shotgun (WGS) entry which is preliminary data.</text>
</comment>
<dbReference type="EMBL" id="JACVVK020000332">
    <property type="protein sequence ID" value="KAK7478149.1"/>
    <property type="molecule type" value="Genomic_DNA"/>
</dbReference>
<keyword evidence="1" id="KW-0175">Coiled coil</keyword>
<feature type="coiled-coil region" evidence="1">
    <location>
        <begin position="106"/>
        <end position="133"/>
    </location>
</feature>
<protein>
    <submittedName>
        <fullName evidence="3">Uncharacterized protein</fullName>
    </submittedName>
</protein>
<name>A0ABD0JU05_9CAEN</name>
<feature type="non-terminal residue" evidence="3">
    <location>
        <position position="174"/>
    </location>
</feature>
<reference evidence="3 4" key="1">
    <citation type="journal article" date="2023" name="Sci. Data">
        <title>Genome assembly of the Korean intertidal mud-creeper Batillaria attramentaria.</title>
        <authorList>
            <person name="Patra A.K."/>
            <person name="Ho P.T."/>
            <person name="Jun S."/>
            <person name="Lee S.J."/>
            <person name="Kim Y."/>
            <person name="Won Y.J."/>
        </authorList>
    </citation>
    <scope>NUCLEOTIDE SEQUENCE [LARGE SCALE GENOMIC DNA]</scope>
    <source>
        <strain evidence="3">Wonlab-2016</strain>
    </source>
</reference>
<feature type="region of interest" description="Disordered" evidence="2">
    <location>
        <begin position="1"/>
        <end position="105"/>
    </location>
</feature>
<organism evidence="3 4">
    <name type="scientific">Batillaria attramentaria</name>
    <dbReference type="NCBI Taxonomy" id="370345"/>
    <lineage>
        <taxon>Eukaryota</taxon>
        <taxon>Metazoa</taxon>
        <taxon>Spiralia</taxon>
        <taxon>Lophotrochozoa</taxon>
        <taxon>Mollusca</taxon>
        <taxon>Gastropoda</taxon>
        <taxon>Caenogastropoda</taxon>
        <taxon>Sorbeoconcha</taxon>
        <taxon>Cerithioidea</taxon>
        <taxon>Batillariidae</taxon>
        <taxon>Batillaria</taxon>
    </lineage>
</organism>
<gene>
    <name evidence="3" type="ORF">BaRGS_00030596</name>
</gene>